<evidence type="ECO:0000256" key="2">
    <source>
        <dbReference type="ARBA" id="ARBA00023015"/>
    </source>
</evidence>
<feature type="modified residue" description="4-aspartylphosphate" evidence="5">
    <location>
        <position position="59"/>
    </location>
</feature>
<keyword evidence="2" id="KW-0805">Transcription regulation</keyword>
<accession>A0A916K5H1</accession>
<dbReference type="SMART" id="SM00448">
    <property type="entry name" value="REC"/>
    <property type="match status" value="1"/>
</dbReference>
<keyword evidence="1 5" id="KW-0597">Phosphoprotein</keyword>
<dbReference type="EMBL" id="CAJVAS010000012">
    <property type="protein sequence ID" value="CAG7628802.1"/>
    <property type="molecule type" value="Genomic_DNA"/>
</dbReference>
<sequence length="216" mass="24279">MLNVLEITILLVEDDPVWRTMLTRFLNNEPDLQVLQSVETKEDALAFCSNNKVDIVLMDINLTDNNLDGIQATLELSLKRSSAKVIALTSLDNEKVIIDTYTAGAIQYVSKSDFRKIPDVIRGVLHSTSPQEILVKEFLRLKEAEQYSKLTAAEKEIVVLSEEGIGRSQLIDKLGKSEGTLKNQITSILRKFKASSMKEVIRTIKSRGLSDKELDR</sequence>
<evidence type="ECO:0000256" key="4">
    <source>
        <dbReference type="ARBA" id="ARBA00023163"/>
    </source>
</evidence>
<dbReference type="InterPro" id="IPR001789">
    <property type="entry name" value="Sig_transdc_resp-reg_receiver"/>
</dbReference>
<evidence type="ECO:0000256" key="1">
    <source>
        <dbReference type="ARBA" id="ARBA00022553"/>
    </source>
</evidence>
<keyword evidence="4" id="KW-0804">Transcription</keyword>
<keyword evidence="3" id="KW-0238">DNA-binding</keyword>
<gene>
    <name evidence="7" type="primary">liaR_1</name>
    <name evidence="7" type="ORF">PAESOLCIP111_03042</name>
</gene>
<dbReference type="InterPro" id="IPR058245">
    <property type="entry name" value="NreC/VraR/RcsB-like_REC"/>
</dbReference>
<evidence type="ECO:0000259" key="6">
    <source>
        <dbReference type="PROSITE" id="PS50110"/>
    </source>
</evidence>
<dbReference type="GO" id="GO:0003677">
    <property type="term" value="F:DNA binding"/>
    <property type="evidence" value="ECO:0007669"/>
    <property type="project" value="UniProtKB-KW"/>
</dbReference>
<evidence type="ECO:0000313" key="8">
    <source>
        <dbReference type="Proteomes" id="UP000693672"/>
    </source>
</evidence>
<proteinExistence type="predicted"/>
<evidence type="ECO:0000256" key="5">
    <source>
        <dbReference type="PROSITE-ProRule" id="PRU00169"/>
    </source>
</evidence>
<organism evidence="7 8">
    <name type="scientific">Paenibacillus solanacearum</name>
    <dbReference type="NCBI Taxonomy" id="2048548"/>
    <lineage>
        <taxon>Bacteria</taxon>
        <taxon>Bacillati</taxon>
        <taxon>Bacillota</taxon>
        <taxon>Bacilli</taxon>
        <taxon>Bacillales</taxon>
        <taxon>Paenibacillaceae</taxon>
        <taxon>Paenibacillus</taxon>
    </lineage>
</organism>
<dbReference type="Pfam" id="PF00072">
    <property type="entry name" value="Response_reg"/>
    <property type="match status" value="1"/>
</dbReference>
<protein>
    <submittedName>
        <fullName evidence="7">Transcriptional regulatory protein LiaR</fullName>
    </submittedName>
</protein>
<dbReference type="GO" id="GO:0000160">
    <property type="term" value="P:phosphorelay signal transduction system"/>
    <property type="evidence" value="ECO:0007669"/>
    <property type="project" value="InterPro"/>
</dbReference>
<reference evidence="7" key="1">
    <citation type="submission" date="2021-06" db="EMBL/GenBank/DDBJ databases">
        <authorList>
            <person name="Criscuolo A."/>
        </authorList>
    </citation>
    <scope>NUCLEOTIDE SEQUENCE</scope>
    <source>
        <strain evidence="7">CIP111600</strain>
    </source>
</reference>
<evidence type="ECO:0000313" key="7">
    <source>
        <dbReference type="EMBL" id="CAG7628802.1"/>
    </source>
</evidence>
<dbReference type="InterPro" id="IPR039420">
    <property type="entry name" value="WalR-like"/>
</dbReference>
<dbReference type="Proteomes" id="UP000693672">
    <property type="component" value="Unassembled WGS sequence"/>
</dbReference>
<dbReference type="AlphaFoldDB" id="A0A916K5H1"/>
<dbReference type="CDD" id="cd17535">
    <property type="entry name" value="REC_NarL-like"/>
    <property type="match status" value="1"/>
</dbReference>
<dbReference type="PANTHER" id="PTHR43214">
    <property type="entry name" value="TWO-COMPONENT RESPONSE REGULATOR"/>
    <property type="match status" value="1"/>
</dbReference>
<comment type="caution">
    <text evidence="7">The sequence shown here is derived from an EMBL/GenBank/DDBJ whole genome shotgun (WGS) entry which is preliminary data.</text>
</comment>
<keyword evidence="8" id="KW-1185">Reference proteome</keyword>
<evidence type="ECO:0000256" key="3">
    <source>
        <dbReference type="ARBA" id="ARBA00023125"/>
    </source>
</evidence>
<dbReference type="PROSITE" id="PS50110">
    <property type="entry name" value="RESPONSE_REGULATORY"/>
    <property type="match status" value="1"/>
</dbReference>
<name>A0A916K5H1_9BACL</name>
<feature type="domain" description="Response regulatory" evidence="6">
    <location>
        <begin position="8"/>
        <end position="126"/>
    </location>
</feature>